<accession>A0A5J4W2Q2</accession>
<dbReference type="InterPro" id="IPR012677">
    <property type="entry name" value="Nucleotide-bd_a/b_plait_sf"/>
</dbReference>
<dbReference type="Gene3D" id="3.30.70.330">
    <property type="match status" value="4"/>
</dbReference>
<evidence type="ECO:0000259" key="4">
    <source>
        <dbReference type="PROSITE" id="PS50102"/>
    </source>
</evidence>
<feature type="region of interest" description="Disordered" evidence="3">
    <location>
        <begin position="54"/>
        <end position="93"/>
    </location>
</feature>
<feature type="region of interest" description="Disordered" evidence="3">
    <location>
        <begin position="199"/>
        <end position="236"/>
    </location>
</feature>
<feature type="domain" description="RRM" evidence="4">
    <location>
        <begin position="123"/>
        <end position="200"/>
    </location>
</feature>
<keyword evidence="1 2" id="KW-0694">RNA-binding</keyword>
<dbReference type="GO" id="GO:0003723">
    <property type="term" value="F:RNA binding"/>
    <property type="evidence" value="ECO:0007669"/>
    <property type="project" value="UniProtKB-UniRule"/>
</dbReference>
<feature type="compositionally biased region" description="Polar residues" evidence="3">
    <location>
        <begin position="199"/>
        <end position="210"/>
    </location>
</feature>
<dbReference type="AlphaFoldDB" id="A0A5J4W2Q2"/>
<dbReference type="SUPFAM" id="SSF54928">
    <property type="entry name" value="RNA-binding domain, RBD"/>
    <property type="match status" value="3"/>
</dbReference>
<feature type="domain" description="RRM" evidence="4">
    <location>
        <begin position="249"/>
        <end position="326"/>
    </location>
</feature>
<dbReference type="InterPro" id="IPR035979">
    <property type="entry name" value="RBD_domain_sf"/>
</dbReference>
<feature type="non-terminal residue" evidence="5">
    <location>
        <position position="1"/>
    </location>
</feature>
<dbReference type="Proteomes" id="UP000324800">
    <property type="component" value="Unassembled WGS sequence"/>
</dbReference>
<feature type="domain" description="RRM" evidence="4">
    <location>
        <begin position="451"/>
        <end position="534"/>
    </location>
</feature>
<dbReference type="PANTHER" id="PTHR10352">
    <property type="entry name" value="EUKARYOTIC TRANSLATION INITIATION FACTOR 3 SUBUNIT G"/>
    <property type="match status" value="1"/>
</dbReference>
<name>A0A5J4W2Q2_9EUKA</name>
<reference evidence="5 6" key="1">
    <citation type="submission" date="2019-03" db="EMBL/GenBank/DDBJ databases">
        <title>Single cell metagenomics reveals metabolic interactions within the superorganism composed of flagellate Streblomastix strix and complex community of Bacteroidetes bacteria on its surface.</title>
        <authorList>
            <person name="Treitli S.C."/>
            <person name="Kolisko M."/>
            <person name="Husnik F."/>
            <person name="Keeling P."/>
            <person name="Hampl V."/>
        </authorList>
    </citation>
    <scope>NUCLEOTIDE SEQUENCE [LARGE SCALE GENOMIC DNA]</scope>
    <source>
        <strain evidence="5">ST1C</strain>
    </source>
</reference>
<dbReference type="EMBL" id="SNRW01003769">
    <property type="protein sequence ID" value="KAA6388960.1"/>
    <property type="molecule type" value="Genomic_DNA"/>
</dbReference>
<dbReference type="OrthoDB" id="1099063at2759"/>
<protein>
    <recommendedName>
        <fullName evidence="4">RRM domain-containing protein</fullName>
    </recommendedName>
</protein>
<comment type="caution">
    <text evidence="5">The sequence shown here is derived from an EMBL/GenBank/DDBJ whole genome shotgun (WGS) entry which is preliminary data.</text>
</comment>
<dbReference type="CDD" id="cd00590">
    <property type="entry name" value="RRM_SF"/>
    <property type="match status" value="4"/>
</dbReference>
<dbReference type="Pfam" id="PF00076">
    <property type="entry name" value="RRM_1"/>
    <property type="match status" value="3"/>
</dbReference>
<evidence type="ECO:0000256" key="3">
    <source>
        <dbReference type="SAM" id="MobiDB-lite"/>
    </source>
</evidence>
<dbReference type="PROSITE" id="PS50102">
    <property type="entry name" value="RRM"/>
    <property type="match status" value="4"/>
</dbReference>
<feature type="domain" description="RRM" evidence="4">
    <location>
        <begin position="353"/>
        <end position="430"/>
    </location>
</feature>
<evidence type="ECO:0000256" key="1">
    <source>
        <dbReference type="ARBA" id="ARBA00022884"/>
    </source>
</evidence>
<evidence type="ECO:0000313" key="6">
    <source>
        <dbReference type="Proteomes" id="UP000324800"/>
    </source>
</evidence>
<sequence length="546" mass="61914">RSKIDQFRARPTGQRLWAEQATAYEELLVGMKAEKVPPSVWHLMTSLSEFFKWPTPQTSRGSGGNGPSGNVSQQKRKNEAPNGDIHTLSPQGGDDQMNNIIIVDCNRSIKAKQLYINLNMSSATVRINNIPKNVLEYQLKNLAKKFGTIKTFTYQQGTNKYNGTTFIEYEKTSEAESAVKSPMEQRKLDGVELKIQFSSNQEKEQSQSARISVKTPSPPYQQIKQNKSQSPANSGFKSASPAWLHIDCTSVHISGIPAECEKEDVQKFALQFGIISRFYYKDDSSQPFSYAIIEYTTHEAADAAIHSSANKRYLHGTVIQVKWQNKDYQARKSQSPSSLYPKHQSIPPEPNCTFVHFSGIPIECIQQDVEQFVRQFGQTNSIDYRFFSDGHQGYANVIYQTHDSAQAAVNSSTFKRVFHGQPVNIHWGINLLLCQIIQQEKQIRDISPSAEPIQLNNLAHFAGIPIESSENEFREFVHKFGLFKTFQYFSFDDGRNGYANVEYSTHEQTLAAIQSPDNQRLLHDVLVRVQAGKKNFFPEPNGWLYD</sequence>
<feature type="compositionally biased region" description="Polar residues" evidence="3">
    <location>
        <begin position="220"/>
        <end position="236"/>
    </location>
</feature>
<dbReference type="SMART" id="SM00360">
    <property type="entry name" value="RRM"/>
    <property type="match status" value="4"/>
</dbReference>
<proteinExistence type="predicted"/>
<dbReference type="InterPro" id="IPR000504">
    <property type="entry name" value="RRM_dom"/>
</dbReference>
<evidence type="ECO:0000313" key="5">
    <source>
        <dbReference type="EMBL" id="KAA6388960.1"/>
    </source>
</evidence>
<gene>
    <name evidence="5" type="ORF">EZS28_015516</name>
</gene>
<evidence type="ECO:0000256" key="2">
    <source>
        <dbReference type="PROSITE-ProRule" id="PRU00176"/>
    </source>
</evidence>
<organism evidence="5 6">
    <name type="scientific">Streblomastix strix</name>
    <dbReference type="NCBI Taxonomy" id="222440"/>
    <lineage>
        <taxon>Eukaryota</taxon>
        <taxon>Metamonada</taxon>
        <taxon>Preaxostyla</taxon>
        <taxon>Oxymonadida</taxon>
        <taxon>Streblomastigidae</taxon>
        <taxon>Streblomastix</taxon>
    </lineage>
</organism>